<dbReference type="AlphaFoldDB" id="A0A098LKV6"/>
<organism evidence="2 3">
    <name type="scientific">Sporocytophaga myxococcoides</name>
    <dbReference type="NCBI Taxonomy" id="153721"/>
    <lineage>
        <taxon>Bacteria</taxon>
        <taxon>Pseudomonadati</taxon>
        <taxon>Bacteroidota</taxon>
        <taxon>Cytophagia</taxon>
        <taxon>Cytophagales</taxon>
        <taxon>Cytophagaceae</taxon>
        <taxon>Sporocytophaga</taxon>
    </lineage>
</organism>
<dbReference type="OrthoDB" id="1523762at2"/>
<name>A0A098LKV6_9BACT</name>
<reference evidence="2 3" key="1">
    <citation type="submission" date="2014-09" db="EMBL/GenBank/DDBJ databases">
        <title>Sporocytophaga myxococcoides PG-01 genome sequencing.</title>
        <authorList>
            <person name="Liu L."/>
            <person name="Gao P.J."/>
            <person name="Chen G.J."/>
            <person name="Wang L.S."/>
        </authorList>
    </citation>
    <scope>NUCLEOTIDE SEQUENCE [LARGE SCALE GENOMIC DNA]</scope>
    <source>
        <strain evidence="2 3">PG-01</strain>
    </source>
</reference>
<proteinExistence type="predicted"/>
<dbReference type="InterPro" id="IPR000644">
    <property type="entry name" value="CBS_dom"/>
</dbReference>
<dbReference type="EMBL" id="BBLT01000014">
    <property type="protein sequence ID" value="GAL87605.1"/>
    <property type="molecule type" value="Genomic_DNA"/>
</dbReference>
<dbReference type="Proteomes" id="UP000030185">
    <property type="component" value="Unassembled WGS sequence"/>
</dbReference>
<dbReference type="STRING" id="153721.MYP_4835"/>
<dbReference type="RefSeq" id="WP_045469369.1">
    <property type="nucleotide sequence ID" value="NZ_BBLT01000014.1"/>
</dbReference>
<evidence type="ECO:0000259" key="1">
    <source>
        <dbReference type="Pfam" id="PF00571"/>
    </source>
</evidence>
<dbReference type="Gene3D" id="3.10.580.10">
    <property type="entry name" value="CBS-domain"/>
    <property type="match status" value="1"/>
</dbReference>
<evidence type="ECO:0000313" key="3">
    <source>
        <dbReference type="Proteomes" id="UP000030185"/>
    </source>
</evidence>
<dbReference type="CDD" id="cd17783">
    <property type="entry name" value="CBS_pair_bac"/>
    <property type="match status" value="1"/>
</dbReference>
<protein>
    <recommendedName>
        <fullName evidence="1">CBS domain-containing protein</fullName>
    </recommendedName>
</protein>
<gene>
    <name evidence="2" type="ORF">MYP_4835</name>
</gene>
<accession>A0A098LKV6</accession>
<keyword evidence="3" id="KW-1185">Reference proteome</keyword>
<dbReference type="SUPFAM" id="SSF54631">
    <property type="entry name" value="CBS-domain pair"/>
    <property type="match status" value="1"/>
</dbReference>
<dbReference type="Pfam" id="PF00571">
    <property type="entry name" value="CBS"/>
    <property type="match status" value="1"/>
</dbReference>
<dbReference type="eggNOG" id="COG0517">
    <property type="taxonomic scope" value="Bacteria"/>
</dbReference>
<comment type="caution">
    <text evidence="2">The sequence shown here is derived from an EMBL/GenBank/DDBJ whole genome shotgun (WGS) entry which is preliminary data.</text>
</comment>
<evidence type="ECO:0000313" key="2">
    <source>
        <dbReference type="EMBL" id="GAL87605.1"/>
    </source>
</evidence>
<dbReference type="InterPro" id="IPR046342">
    <property type="entry name" value="CBS_dom_sf"/>
</dbReference>
<feature type="domain" description="CBS" evidence="1">
    <location>
        <begin position="69"/>
        <end position="110"/>
    </location>
</feature>
<sequence length="221" mass="25213">MIAEELINQMIPPLKVSDSAEKAKKWMEEFRLTQLPVVENNNFLGFLEEQALYEKDDFSGPISNIRLVNKELVVKPSSHFYDVIKLASKNKLQIVPVVSDDSKFVGVISVNETSFAMAQMFATQGPGGIIVLSMQDKDYSLSQISRLVEANDAKILSSFVSNDELDPNKIKLTLKLNRTDLTRIIATFERYDYKIIANFQENELTSHDKERLDLLFKYLNI</sequence>